<sequence length="557" mass="60849">MSPSTAPQEGADPEGQADRAAVTQAGSDAVGETAQPSPVPKGRSGSRRLTLWEKLFAAVHRNWPIRSASLNFALLYGVVFFTSATVFLSFTWWNATRLLEHHVQTSIQTEAHDMMRRWMYGGPQVVSDSIEHRLDQNVDEDALYLLVTPEGQKLAGNLPGWPPGVTSTHRFYETTVRRYSFVTQALLHAYNLPDGYRLIVGHDVRGRHVLQQIMTETLVWCAIMIAFLALCGALVMRILFQHVVRSIARTTSAVAQGDLSHRIPLNGSETDLVATTVNAMLDRLKRLMDGVRQVSNAIAHDLRTPVARARTRLEDAALHARTETDLRNAITQALTDLDHITGIFEALLRIAQIEAGARRAAFAPLNVTPNLYGIAELYEASMEERGLKLKLDLQETPEIIGDNRMLQQAVANLLDNAVKFAPPGSTITLSARPLRVMEDSVPTGVEISVSDEGPGMSAADMARAHERFFRAENARSTPGSGLGLSLVQAVAALHRGQLSLSDTHPSGPFAPHDGTVDQDTAHGNSPASDENPLRSRGLRATLQLPLGNPRDILPKEG</sequence>
<reference evidence="15 16" key="1">
    <citation type="submission" date="2019-03" db="EMBL/GenBank/DDBJ databases">
        <title>The complete genome sequence of Neokomagataea sp. Jb2 NBRC113641.</title>
        <authorList>
            <person name="Chua K.-O."/>
            <person name="Chan K.-G."/>
            <person name="See-Too W.-S."/>
        </authorList>
    </citation>
    <scope>NUCLEOTIDE SEQUENCE [LARGE SCALE GENOMIC DNA]</scope>
    <source>
        <strain evidence="15 16">Jb2</strain>
    </source>
</reference>
<feature type="compositionally biased region" description="Polar residues" evidence="11">
    <location>
        <begin position="517"/>
        <end position="528"/>
    </location>
</feature>
<evidence type="ECO:0000313" key="16">
    <source>
        <dbReference type="Proteomes" id="UP000315037"/>
    </source>
</evidence>
<evidence type="ECO:0000256" key="6">
    <source>
        <dbReference type="ARBA" id="ARBA00022692"/>
    </source>
</evidence>
<dbReference type="InterPro" id="IPR050428">
    <property type="entry name" value="TCS_sensor_his_kinase"/>
</dbReference>
<evidence type="ECO:0000256" key="7">
    <source>
        <dbReference type="ARBA" id="ARBA00022777"/>
    </source>
</evidence>
<keyword evidence="5" id="KW-0808">Transferase</keyword>
<keyword evidence="4" id="KW-0597">Phosphoprotein</keyword>
<dbReference type="SMART" id="SM00387">
    <property type="entry name" value="HATPase_c"/>
    <property type="match status" value="1"/>
</dbReference>
<dbReference type="InterPro" id="IPR003594">
    <property type="entry name" value="HATPase_dom"/>
</dbReference>
<gene>
    <name evidence="15" type="ORF">E3202_03900</name>
</gene>
<protein>
    <recommendedName>
        <fullName evidence="3">histidine kinase</fullName>
        <ecNumber evidence="3">2.7.13.3</ecNumber>
    </recommendedName>
</protein>
<dbReference type="Pfam" id="PF02518">
    <property type="entry name" value="HATPase_c"/>
    <property type="match status" value="1"/>
</dbReference>
<evidence type="ECO:0000259" key="14">
    <source>
        <dbReference type="PROSITE" id="PS50885"/>
    </source>
</evidence>
<dbReference type="InterPro" id="IPR036097">
    <property type="entry name" value="HisK_dim/P_sf"/>
</dbReference>
<dbReference type="AlphaFoldDB" id="A0A506URS2"/>
<dbReference type="CDD" id="cd00082">
    <property type="entry name" value="HisKA"/>
    <property type="match status" value="1"/>
</dbReference>
<dbReference type="PROSITE" id="PS50885">
    <property type="entry name" value="HAMP"/>
    <property type="match status" value="1"/>
</dbReference>
<dbReference type="InterPro" id="IPR003660">
    <property type="entry name" value="HAMP_dom"/>
</dbReference>
<organism evidence="15 16">
    <name type="scientific">Oecophyllibacter saccharovorans</name>
    <dbReference type="NCBI Taxonomy" id="2558360"/>
    <lineage>
        <taxon>Bacteria</taxon>
        <taxon>Pseudomonadati</taxon>
        <taxon>Pseudomonadota</taxon>
        <taxon>Alphaproteobacteria</taxon>
        <taxon>Acetobacterales</taxon>
        <taxon>Acetobacteraceae</taxon>
        <taxon>Oecophyllibacter</taxon>
    </lineage>
</organism>
<dbReference type="Gene3D" id="6.10.340.10">
    <property type="match status" value="1"/>
</dbReference>
<keyword evidence="7 15" id="KW-0418">Kinase</keyword>
<accession>A0A506URS2</accession>
<dbReference type="RefSeq" id="WP_165600403.1">
    <property type="nucleotide sequence ID" value="NZ_SORZ01000001.1"/>
</dbReference>
<feature type="domain" description="HAMP" evidence="14">
    <location>
        <begin position="244"/>
        <end position="289"/>
    </location>
</feature>
<dbReference type="PROSITE" id="PS50109">
    <property type="entry name" value="HIS_KIN"/>
    <property type="match status" value="1"/>
</dbReference>
<evidence type="ECO:0000256" key="3">
    <source>
        <dbReference type="ARBA" id="ARBA00012438"/>
    </source>
</evidence>
<dbReference type="Proteomes" id="UP000315037">
    <property type="component" value="Unassembled WGS sequence"/>
</dbReference>
<evidence type="ECO:0000256" key="11">
    <source>
        <dbReference type="SAM" id="MobiDB-lite"/>
    </source>
</evidence>
<evidence type="ECO:0000256" key="5">
    <source>
        <dbReference type="ARBA" id="ARBA00022679"/>
    </source>
</evidence>
<evidence type="ECO:0000256" key="8">
    <source>
        <dbReference type="ARBA" id="ARBA00022989"/>
    </source>
</evidence>
<proteinExistence type="predicted"/>
<dbReference type="PANTHER" id="PTHR45436:SF8">
    <property type="entry name" value="HISTIDINE KINASE"/>
    <property type="match status" value="1"/>
</dbReference>
<keyword evidence="9" id="KW-0902">Two-component regulatory system</keyword>
<dbReference type="SUPFAM" id="SSF55874">
    <property type="entry name" value="ATPase domain of HSP90 chaperone/DNA topoisomerase II/histidine kinase"/>
    <property type="match status" value="1"/>
</dbReference>
<evidence type="ECO:0000256" key="12">
    <source>
        <dbReference type="SAM" id="Phobius"/>
    </source>
</evidence>
<feature type="region of interest" description="Disordered" evidence="11">
    <location>
        <begin position="1"/>
        <end position="45"/>
    </location>
</feature>
<feature type="transmembrane region" description="Helical" evidence="12">
    <location>
        <begin position="217"/>
        <end position="240"/>
    </location>
</feature>
<dbReference type="InterPro" id="IPR005467">
    <property type="entry name" value="His_kinase_dom"/>
</dbReference>
<evidence type="ECO:0000259" key="13">
    <source>
        <dbReference type="PROSITE" id="PS50109"/>
    </source>
</evidence>
<dbReference type="GO" id="GO:0005886">
    <property type="term" value="C:plasma membrane"/>
    <property type="evidence" value="ECO:0007669"/>
    <property type="project" value="TreeGrafter"/>
</dbReference>
<feature type="region of interest" description="Disordered" evidence="11">
    <location>
        <begin position="499"/>
        <end position="557"/>
    </location>
</feature>
<dbReference type="CDD" id="cd06225">
    <property type="entry name" value="HAMP"/>
    <property type="match status" value="1"/>
</dbReference>
<dbReference type="SUPFAM" id="SSF47384">
    <property type="entry name" value="Homodimeric domain of signal transducing histidine kinase"/>
    <property type="match status" value="1"/>
</dbReference>
<dbReference type="Pfam" id="PF00672">
    <property type="entry name" value="HAMP"/>
    <property type="match status" value="1"/>
</dbReference>
<evidence type="ECO:0000256" key="1">
    <source>
        <dbReference type="ARBA" id="ARBA00000085"/>
    </source>
</evidence>
<comment type="catalytic activity">
    <reaction evidence="1">
        <text>ATP + protein L-histidine = ADP + protein N-phospho-L-histidine.</text>
        <dbReference type="EC" id="2.7.13.3"/>
    </reaction>
</comment>
<evidence type="ECO:0000256" key="2">
    <source>
        <dbReference type="ARBA" id="ARBA00004370"/>
    </source>
</evidence>
<name>A0A506URS2_9PROT</name>
<evidence type="ECO:0000256" key="10">
    <source>
        <dbReference type="ARBA" id="ARBA00023136"/>
    </source>
</evidence>
<feature type="domain" description="Histidine kinase" evidence="13">
    <location>
        <begin position="297"/>
        <end position="507"/>
    </location>
</feature>
<evidence type="ECO:0000256" key="4">
    <source>
        <dbReference type="ARBA" id="ARBA00022553"/>
    </source>
</evidence>
<dbReference type="SMART" id="SM00388">
    <property type="entry name" value="HisKA"/>
    <property type="match status" value="1"/>
</dbReference>
<evidence type="ECO:0000256" key="9">
    <source>
        <dbReference type="ARBA" id="ARBA00023012"/>
    </source>
</evidence>
<dbReference type="PRINTS" id="PR00344">
    <property type="entry name" value="BCTRLSENSOR"/>
</dbReference>
<dbReference type="SMART" id="SM00304">
    <property type="entry name" value="HAMP"/>
    <property type="match status" value="1"/>
</dbReference>
<keyword evidence="6 12" id="KW-0812">Transmembrane</keyword>
<dbReference type="Gene3D" id="3.30.565.10">
    <property type="entry name" value="Histidine kinase-like ATPase, C-terminal domain"/>
    <property type="match status" value="1"/>
</dbReference>
<comment type="caution">
    <text evidence="15">The sequence shown here is derived from an EMBL/GenBank/DDBJ whole genome shotgun (WGS) entry which is preliminary data.</text>
</comment>
<comment type="subcellular location">
    <subcellularLocation>
        <location evidence="2">Membrane</location>
    </subcellularLocation>
</comment>
<dbReference type="PANTHER" id="PTHR45436">
    <property type="entry name" value="SENSOR HISTIDINE KINASE YKOH"/>
    <property type="match status" value="1"/>
</dbReference>
<dbReference type="EC" id="2.7.13.3" evidence="3"/>
<dbReference type="InterPro" id="IPR003661">
    <property type="entry name" value="HisK_dim/P_dom"/>
</dbReference>
<keyword evidence="10 12" id="KW-0472">Membrane</keyword>
<keyword evidence="8 12" id="KW-1133">Transmembrane helix</keyword>
<dbReference type="InterPro" id="IPR004358">
    <property type="entry name" value="Sig_transdc_His_kin-like_C"/>
</dbReference>
<feature type="transmembrane region" description="Helical" evidence="12">
    <location>
        <begin position="70"/>
        <end position="93"/>
    </location>
</feature>
<dbReference type="GO" id="GO:0000155">
    <property type="term" value="F:phosphorelay sensor kinase activity"/>
    <property type="evidence" value="ECO:0007669"/>
    <property type="project" value="InterPro"/>
</dbReference>
<dbReference type="CDD" id="cd00075">
    <property type="entry name" value="HATPase"/>
    <property type="match status" value="1"/>
</dbReference>
<dbReference type="EMBL" id="SORZ01000001">
    <property type="protein sequence ID" value="TPW36051.1"/>
    <property type="molecule type" value="Genomic_DNA"/>
</dbReference>
<evidence type="ECO:0000313" key="15">
    <source>
        <dbReference type="EMBL" id="TPW36051.1"/>
    </source>
</evidence>
<keyword evidence="16" id="KW-1185">Reference proteome</keyword>
<dbReference type="InterPro" id="IPR036890">
    <property type="entry name" value="HATPase_C_sf"/>
</dbReference>